<dbReference type="RefSeq" id="WP_209646194.1">
    <property type="nucleotide sequence ID" value="NZ_JAGINW010000001.1"/>
</dbReference>
<dbReference type="Proteomes" id="UP001519332">
    <property type="component" value="Unassembled WGS sequence"/>
</dbReference>
<organism evidence="3 4">
    <name type="scientific">Kibdelosporangium banguiense</name>
    <dbReference type="NCBI Taxonomy" id="1365924"/>
    <lineage>
        <taxon>Bacteria</taxon>
        <taxon>Bacillati</taxon>
        <taxon>Actinomycetota</taxon>
        <taxon>Actinomycetes</taxon>
        <taxon>Pseudonocardiales</taxon>
        <taxon>Pseudonocardiaceae</taxon>
        <taxon>Kibdelosporangium</taxon>
    </lineage>
</organism>
<dbReference type="Gene3D" id="3.40.50.720">
    <property type="entry name" value="NAD(P)-binding Rossmann-like Domain"/>
    <property type="match status" value="1"/>
</dbReference>
<dbReference type="Pfam" id="PF00670">
    <property type="entry name" value="AdoHcyase_NAD"/>
    <property type="match status" value="1"/>
</dbReference>
<dbReference type="GO" id="GO:0016787">
    <property type="term" value="F:hydrolase activity"/>
    <property type="evidence" value="ECO:0007669"/>
    <property type="project" value="UniProtKB-KW"/>
</dbReference>
<evidence type="ECO:0000259" key="2">
    <source>
        <dbReference type="SMART" id="SM00997"/>
    </source>
</evidence>
<dbReference type="SUPFAM" id="SSF51735">
    <property type="entry name" value="NAD(P)-binding Rossmann-fold domains"/>
    <property type="match status" value="1"/>
</dbReference>
<keyword evidence="4" id="KW-1185">Reference proteome</keyword>
<dbReference type="SUPFAM" id="SSF52283">
    <property type="entry name" value="Formate/glycerate dehydrogenase catalytic domain-like"/>
    <property type="match status" value="1"/>
</dbReference>
<dbReference type="PANTHER" id="PTHR23420">
    <property type="entry name" value="ADENOSYLHOMOCYSTEINASE"/>
    <property type="match status" value="1"/>
</dbReference>
<keyword evidence="3" id="KW-0378">Hydrolase</keyword>
<evidence type="ECO:0000256" key="1">
    <source>
        <dbReference type="ARBA" id="ARBA00007122"/>
    </source>
</evidence>
<proteinExistence type="inferred from homology"/>
<sequence length="389" mass="42112">MPEARTLLSAPETALDLHKRPCRTPDLPVLDQTVRRWPAVDCRLVLITHLLDTAVPYVRALASVFDIECVLPVPYSTRLGAVQQLGEVPVRLTEDTGELAREAVDMVCGAAARSGKPVVLQEVGGYAASSAHRMAAAGVQAVVEDTMQGLWRYEYMQPLPLPVFTIADSPLKALEDIQVGRAIVATTDRLVRAMQFQLLHEKNVLVLGYGKIGTAVVDHLQRMGGQVSVYDTDSIRVAAAAMRGARVGERDRLIAEADVIIGVSGHRSLHAQDIPLLHDGVVLVSGSSKQVEFDVEALYANACLRQTAGETTDFERAGRMIHLMNAGKPVNFLDQSVLGQVLDLVCAELYLTTACAASGQSAPGVHRLPGDLQHELAAMWVSQYKVDSR</sequence>
<dbReference type="PANTHER" id="PTHR23420:SF0">
    <property type="entry name" value="ADENOSYLHOMOCYSTEINASE"/>
    <property type="match status" value="1"/>
</dbReference>
<dbReference type="InterPro" id="IPR036291">
    <property type="entry name" value="NAD(P)-bd_dom_sf"/>
</dbReference>
<dbReference type="EMBL" id="JAGINW010000001">
    <property type="protein sequence ID" value="MBP2329394.1"/>
    <property type="molecule type" value="Genomic_DNA"/>
</dbReference>
<gene>
    <name evidence="3" type="ORF">JOF56_009779</name>
</gene>
<reference evidence="3 4" key="1">
    <citation type="submission" date="2021-03" db="EMBL/GenBank/DDBJ databases">
        <title>Sequencing the genomes of 1000 actinobacteria strains.</title>
        <authorList>
            <person name="Klenk H.-P."/>
        </authorList>
    </citation>
    <scope>NUCLEOTIDE SEQUENCE [LARGE SCALE GENOMIC DNA]</scope>
    <source>
        <strain evidence="3 4">DSM 46670</strain>
    </source>
</reference>
<evidence type="ECO:0000313" key="4">
    <source>
        <dbReference type="Proteomes" id="UP001519332"/>
    </source>
</evidence>
<name>A0ABS4TZJ8_9PSEU</name>
<dbReference type="InterPro" id="IPR015878">
    <property type="entry name" value="Ado_hCys_hydrolase_NAD-bd"/>
</dbReference>
<comment type="caution">
    <text evidence="3">The sequence shown here is derived from an EMBL/GenBank/DDBJ whole genome shotgun (WGS) entry which is preliminary data.</text>
</comment>
<accession>A0ABS4TZJ8</accession>
<protein>
    <submittedName>
        <fullName evidence="3">Adenosylhomocysteinase</fullName>
        <ecNumber evidence="3">3.3.1.1</ecNumber>
    </submittedName>
</protein>
<feature type="domain" description="S-adenosyl-L-homocysteine hydrolase NAD binding" evidence="2">
    <location>
        <begin position="185"/>
        <end position="337"/>
    </location>
</feature>
<comment type="similarity">
    <text evidence="1">Belongs to the adenosylhomocysteinase family.</text>
</comment>
<evidence type="ECO:0000313" key="3">
    <source>
        <dbReference type="EMBL" id="MBP2329394.1"/>
    </source>
</evidence>
<dbReference type="InterPro" id="IPR000043">
    <property type="entry name" value="Adenosylhomocysteinase-like"/>
</dbReference>
<dbReference type="SMART" id="SM00997">
    <property type="entry name" value="AdoHcyase_NAD"/>
    <property type="match status" value="1"/>
</dbReference>
<dbReference type="EC" id="3.3.1.1" evidence="3"/>